<accession>Q6M6H5</accession>
<dbReference type="RefSeq" id="WP_011014024.1">
    <property type="nucleotide sequence ID" value="NC_006958.1"/>
</dbReference>
<dbReference type="DNASU" id="1018970"/>
<sequence length="110" mass="11892">MGVSYIIAGDEQLDMAEAVRKIGETFKTEEIILGGGGTLNWSMLRDGLCDEVSIVMMPIADGEKHTHSLFEADEKYSAPLPIGFSLASVEPLEDGSVWMRYGVNGPVDAN</sequence>
<evidence type="ECO:0000313" key="5">
    <source>
        <dbReference type="EMBL" id="BAB98373.1"/>
    </source>
</evidence>
<dbReference type="Pfam" id="PF01872">
    <property type="entry name" value="RibD_C"/>
    <property type="match status" value="1"/>
</dbReference>
<protein>
    <submittedName>
        <fullName evidence="5">Pyrimidine reductase, riboflavin biosynthesis</fullName>
    </submittedName>
</protein>
<keyword evidence="6" id="KW-1185">Reference proteome</keyword>
<evidence type="ECO:0000256" key="3">
    <source>
        <dbReference type="ARBA" id="ARBA00023002"/>
    </source>
</evidence>
<dbReference type="PANTHER" id="PTHR38011">
    <property type="entry name" value="DIHYDROFOLATE REDUCTASE FAMILY PROTEIN (AFU_ORTHOLOGUE AFUA_8G06820)"/>
    <property type="match status" value="1"/>
</dbReference>
<dbReference type="eggNOG" id="COG1985">
    <property type="taxonomic scope" value="Bacteria"/>
</dbReference>
<dbReference type="KEGG" id="cgl:Cgl0980"/>
<dbReference type="Proteomes" id="UP000000582">
    <property type="component" value="Chromosome"/>
</dbReference>
<dbReference type="SMR" id="Q8NRR5"/>
<comment type="pathway">
    <text evidence="1">Cofactor biosynthesis; riboflavin biosynthesis.</text>
</comment>
<dbReference type="PANTHER" id="PTHR38011:SF7">
    <property type="entry name" value="2,5-DIAMINO-6-RIBOSYLAMINO-4(3H)-PYRIMIDINONE 5'-PHOSPHATE REDUCTASE"/>
    <property type="match status" value="1"/>
</dbReference>
<name>Q8NRR5_CORGL</name>
<dbReference type="EMBL" id="BA000036">
    <property type="protein sequence ID" value="BAB98373.1"/>
    <property type="molecule type" value="Genomic_DNA"/>
</dbReference>
<evidence type="ECO:0000313" key="6">
    <source>
        <dbReference type="Proteomes" id="UP000000582"/>
    </source>
</evidence>
<keyword evidence="2" id="KW-0521">NADP</keyword>
<dbReference type="HOGENOM" id="CLU_171632_0_0_11"/>
<proteinExistence type="predicted"/>
<organism evidence="5 6">
    <name type="scientific">Corynebacterium glutamicum (strain ATCC 13032 / DSM 20300 / JCM 1318 / BCRC 11384 / CCUG 27702 / LMG 3730 / NBRC 12168 / NCIMB 10025 / NRRL B-2784 / 534)</name>
    <dbReference type="NCBI Taxonomy" id="196627"/>
    <lineage>
        <taxon>Bacteria</taxon>
        <taxon>Bacillati</taxon>
        <taxon>Actinomycetota</taxon>
        <taxon>Actinomycetes</taxon>
        <taxon>Mycobacteriales</taxon>
        <taxon>Corynebacteriaceae</taxon>
        <taxon>Corynebacterium</taxon>
    </lineage>
</organism>
<dbReference type="GO" id="GO:0008703">
    <property type="term" value="F:5-amino-6-(5-phosphoribosylamino)uracil reductase activity"/>
    <property type="evidence" value="ECO:0007669"/>
    <property type="project" value="InterPro"/>
</dbReference>
<dbReference type="STRING" id="196627.cg1118"/>
<evidence type="ECO:0000259" key="4">
    <source>
        <dbReference type="Pfam" id="PF01872"/>
    </source>
</evidence>
<dbReference type="BioCyc" id="CORYNE:G18NG-10552-MONOMER"/>
<dbReference type="OrthoDB" id="9800865at2"/>
<evidence type="ECO:0000256" key="1">
    <source>
        <dbReference type="ARBA" id="ARBA00005104"/>
    </source>
</evidence>
<gene>
    <name evidence="5" type="ordered locus">Cgl0980</name>
</gene>
<dbReference type="Gene3D" id="3.40.430.10">
    <property type="entry name" value="Dihydrofolate Reductase, subunit A"/>
    <property type="match status" value="1"/>
</dbReference>
<keyword evidence="3" id="KW-0560">Oxidoreductase</keyword>
<feature type="domain" description="Bacterial bifunctional deaminase-reductase C-terminal" evidence="4">
    <location>
        <begin position="8"/>
        <end position="75"/>
    </location>
</feature>
<dbReference type="InterPro" id="IPR050765">
    <property type="entry name" value="Riboflavin_Biosynth_HTPR"/>
</dbReference>
<evidence type="ECO:0000256" key="2">
    <source>
        <dbReference type="ARBA" id="ARBA00022857"/>
    </source>
</evidence>
<dbReference type="SUPFAM" id="SSF53597">
    <property type="entry name" value="Dihydrofolate reductase-like"/>
    <property type="match status" value="1"/>
</dbReference>
<dbReference type="PATRIC" id="fig|196627.13.peg.965"/>
<reference evidence="6" key="1">
    <citation type="journal article" date="2003" name="Appl. Microbiol. Biotechnol.">
        <title>The Corynebacterium glutamicum genome: features and impacts on biotechnological processes.</title>
        <authorList>
            <person name="Ikeda M."/>
            <person name="Nakagawa S."/>
        </authorList>
    </citation>
    <scope>NUCLEOTIDE SEQUENCE [LARGE SCALE GENOMIC DNA]</scope>
    <source>
        <strain evidence="6">ATCC 13032 / DSM 20300 / BCRC 11384 / JCM 1318 / LMG 3730 / NCIMB 10025</strain>
    </source>
</reference>
<dbReference type="KEGG" id="cgb:cg1118"/>
<dbReference type="InterPro" id="IPR024072">
    <property type="entry name" value="DHFR-like_dom_sf"/>
</dbReference>
<dbReference type="InterPro" id="IPR002734">
    <property type="entry name" value="RibDG_C"/>
</dbReference>
<dbReference type="AlphaFoldDB" id="Q8NRR5"/>
<dbReference type="GO" id="GO:0009231">
    <property type="term" value="P:riboflavin biosynthetic process"/>
    <property type="evidence" value="ECO:0007669"/>
    <property type="project" value="InterPro"/>
</dbReference>
<accession>Q8NRR5</accession>